<name>A0A081PJ80_9SPHI</name>
<reference evidence="2 3" key="1">
    <citation type="journal article" date="1992" name="Int. J. Syst. Bacteriol.">
        <title>Sphingobacterium antarcticus sp. nov. a Psychrotrophic Bacterium from the Soils of Schirmacher Oasis, Antarctica.</title>
        <authorList>
            <person name="Shivaji S."/>
            <person name="Ray M.K."/>
            <person name="Rao N.S."/>
            <person name="Saiserr L."/>
            <person name="Jagannadham M.V."/>
            <person name="Kumar G.S."/>
            <person name="Reddy G."/>
            <person name="Bhargava P.M."/>
        </authorList>
    </citation>
    <scope>NUCLEOTIDE SEQUENCE [LARGE SCALE GENOMIC DNA]</scope>
    <source>
        <strain evidence="2 3">4BY</strain>
    </source>
</reference>
<gene>
    <name evidence="2" type="ORF">N180_10415</name>
</gene>
<evidence type="ECO:0000313" key="2">
    <source>
        <dbReference type="EMBL" id="KEQ30753.1"/>
    </source>
</evidence>
<dbReference type="eggNOG" id="COG4319">
    <property type="taxonomic scope" value="Bacteria"/>
</dbReference>
<organism evidence="2 3">
    <name type="scientific">Pedobacter antarcticus 4BY</name>
    <dbReference type="NCBI Taxonomy" id="1358423"/>
    <lineage>
        <taxon>Bacteria</taxon>
        <taxon>Pseudomonadati</taxon>
        <taxon>Bacteroidota</taxon>
        <taxon>Sphingobacteriia</taxon>
        <taxon>Sphingobacteriales</taxon>
        <taxon>Sphingobacteriaceae</taxon>
        <taxon>Pedobacter</taxon>
    </lineage>
</organism>
<accession>A0A081PJ80</accession>
<proteinExistence type="predicted"/>
<dbReference type="Pfam" id="PF14534">
    <property type="entry name" value="DUF4440"/>
    <property type="match status" value="1"/>
</dbReference>
<keyword evidence="3" id="KW-1185">Reference proteome</keyword>
<dbReference type="InterPro" id="IPR032710">
    <property type="entry name" value="NTF2-like_dom_sf"/>
</dbReference>
<sequence>MIFLAKIKRFQGLNLGRGVKLIYIYNMEQTSKDVLDIFAARAASNAAIAAADAKAVAAFWMDDIHVQSGEGGQYKGKKELEQIFFSMFKKDPPLFARNPEEVILGESGILAWEKGNWSYQTAPFRGFYAAMWRKIGNRWLIQSELFVSLD</sequence>
<protein>
    <recommendedName>
        <fullName evidence="1">DUF4440 domain-containing protein</fullName>
    </recommendedName>
</protein>
<dbReference type="Gene3D" id="3.10.450.50">
    <property type="match status" value="1"/>
</dbReference>
<evidence type="ECO:0000313" key="3">
    <source>
        <dbReference type="Proteomes" id="UP000028007"/>
    </source>
</evidence>
<comment type="caution">
    <text evidence="2">The sequence shown here is derived from an EMBL/GenBank/DDBJ whole genome shotgun (WGS) entry which is preliminary data.</text>
</comment>
<dbReference type="AlphaFoldDB" id="A0A081PJ80"/>
<feature type="domain" description="DUF4440" evidence="1">
    <location>
        <begin position="38"/>
        <end position="141"/>
    </location>
</feature>
<dbReference type="Proteomes" id="UP000028007">
    <property type="component" value="Unassembled WGS sequence"/>
</dbReference>
<dbReference type="EMBL" id="JNFF01000030">
    <property type="protein sequence ID" value="KEQ30753.1"/>
    <property type="molecule type" value="Genomic_DNA"/>
</dbReference>
<dbReference type="InterPro" id="IPR027843">
    <property type="entry name" value="DUF4440"/>
</dbReference>
<evidence type="ECO:0000259" key="1">
    <source>
        <dbReference type="Pfam" id="PF14534"/>
    </source>
</evidence>
<dbReference type="SUPFAM" id="SSF54427">
    <property type="entry name" value="NTF2-like"/>
    <property type="match status" value="1"/>
</dbReference>